<evidence type="ECO:0000313" key="8">
    <source>
        <dbReference type="EMBL" id="KAL0067343.1"/>
    </source>
</evidence>
<proteinExistence type="inferred from homology"/>
<dbReference type="Proteomes" id="UP001437256">
    <property type="component" value="Unassembled WGS sequence"/>
</dbReference>
<dbReference type="Pfam" id="PF00732">
    <property type="entry name" value="GMC_oxred_N"/>
    <property type="match status" value="1"/>
</dbReference>
<feature type="signal peptide" evidence="6">
    <location>
        <begin position="1"/>
        <end position="23"/>
    </location>
</feature>
<dbReference type="SUPFAM" id="SSF54373">
    <property type="entry name" value="FAD-linked reductases, C-terminal domain"/>
    <property type="match status" value="1"/>
</dbReference>
<dbReference type="PROSITE" id="PS00624">
    <property type="entry name" value="GMC_OXRED_2"/>
    <property type="match status" value="1"/>
</dbReference>
<dbReference type="InterPro" id="IPR027424">
    <property type="entry name" value="Glucose_Oxidase_domain_2"/>
</dbReference>
<comment type="cofactor">
    <cofactor evidence="1">
        <name>FAD</name>
        <dbReference type="ChEBI" id="CHEBI:57692"/>
    </cofactor>
</comment>
<feature type="domain" description="Glucose-methanol-choline oxidoreductase N-terminal" evidence="7">
    <location>
        <begin position="314"/>
        <end position="328"/>
    </location>
</feature>
<dbReference type="Gene3D" id="4.10.450.10">
    <property type="entry name" value="Glucose Oxidase, domain 2"/>
    <property type="match status" value="1"/>
</dbReference>
<keyword evidence="9" id="KW-1185">Reference proteome</keyword>
<keyword evidence="6" id="KW-0732">Signal</keyword>
<evidence type="ECO:0000256" key="3">
    <source>
        <dbReference type="ARBA" id="ARBA00022630"/>
    </source>
</evidence>
<evidence type="ECO:0000256" key="1">
    <source>
        <dbReference type="ARBA" id="ARBA00001974"/>
    </source>
</evidence>
<name>A0ABR3A138_9AGAR</name>
<dbReference type="InterPro" id="IPR036188">
    <property type="entry name" value="FAD/NAD-bd_sf"/>
</dbReference>
<sequence length="618" mass="66887">MWPKLEQLSAVALVLACADFSSARIPLSRRFAVDGPLADSYDYVIVGGGQSGLALAARLTEDSSTTVLVIEAGDNGDGAKQRIDTPSATYLNSITGTQWDWQYTTLPEASTNNRTIWWPRGKVLGGTSAMNAMYMVRPSKIEVDAWADLTGDASRWNWDSLYAGMKKSESFTPPDNNLRAIAKPQWNESSHGTNGPIHTSYPPFAFTQSGQFLDAMNNIGIWNNPDAMSGKNWGAWTTGTFINPSNWTRSYSRTGYIDPLGQRANLNIITNSTATRILFASESDSTATGVEYARTKDAAKQSIKATREVIISSGAIGTPHLLLVSGIGPKSVLDGAGVKVQVDLPGVGQHLQDHLRTPEFLANVNSGVAYLNASYLFGNAQNFQKQVQDQYSSSLSKALLSQDSTIIEGYKARYDVISKTIIPSQVGLVELLLNMMGNKTISVGVALQHPLSQGRLYINSSSIFDHPLIQANYLAHPADVVMLREGLKVARRLGGVAPFNSTLLNELSPGANVNSDEEWDKWIAESTWTQFHPGCTVSMLPQKQGGVVDSSLKVYGTKNVRVVDGSVFPFLFSAHLGAPTYGIAEIGATVVANSSSSLPKGSWSWLGLFTFIVTFLLL</sequence>
<feature type="chain" id="PRO_5046224010" description="Glucose-methanol-choline oxidoreductase N-terminal domain-containing protein" evidence="6">
    <location>
        <begin position="24"/>
        <end position="618"/>
    </location>
</feature>
<evidence type="ECO:0000256" key="2">
    <source>
        <dbReference type="ARBA" id="ARBA00010790"/>
    </source>
</evidence>
<evidence type="ECO:0000256" key="4">
    <source>
        <dbReference type="ARBA" id="ARBA00022827"/>
    </source>
</evidence>
<keyword evidence="5" id="KW-0560">Oxidoreductase</keyword>
<protein>
    <recommendedName>
        <fullName evidence="7">Glucose-methanol-choline oxidoreductase N-terminal domain-containing protein</fullName>
    </recommendedName>
</protein>
<dbReference type="PANTHER" id="PTHR11552:SF218">
    <property type="entry name" value="GLUCOSE-METHANOL-CHOLINE OXIDOREDUCTASE N-TERMINAL DOMAIN-CONTAINING PROTEIN"/>
    <property type="match status" value="1"/>
</dbReference>
<accession>A0ABR3A138</accession>
<dbReference type="EMBL" id="JBBXMP010000026">
    <property type="protein sequence ID" value="KAL0067343.1"/>
    <property type="molecule type" value="Genomic_DNA"/>
</dbReference>
<keyword evidence="3" id="KW-0285">Flavoprotein</keyword>
<comment type="similarity">
    <text evidence="2">Belongs to the GMC oxidoreductase family.</text>
</comment>
<dbReference type="PANTHER" id="PTHR11552">
    <property type="entry name" value="GLUCOSE-METHANOL-CHOLINE GMC OXIDOREDUCTASE"/>
    <property type="match status" value="1"/>
</dbReference>
<dbReference type="PROSITE" id="PS51257">
    <property type="entry name" value="PROKAR_LIPOPROTEIN"/>
    <property type="match status" value="1"/>
</dbReference>
<dbReference type="Gene3D" id="3.50.50.60">
    <property type="entry name" value="FAD/NAD(P)-binding domain"/>
    <property type="match status" value="1"/>
</dbReference>
<dbReference type="InterPro" id="IPR000172">
    <property type="entry name" value="GMC_OxRdtase_N"/>
</dbReference>
<evidence type="ECO:0000256" key="5">
    <source>
        <dbReference type="ARBA" id="ARBA00023002"/>
    </source>
</evidence>
<dbReference type="SUPFAM" id="SSF51905">
    <property type="entry name" value="FAD/NAD(P)-binding domain"/>
    <property type="match status" value="1"/>
</dbReference>
<dbReference type="Gene3D" id="3.30.560.10">
    <property type="entry name" value="Glucose Oxidase, domain 3"/>
    <property type="match status" value="1"/>
</dbReference>
<dbReference type="PIRSF" id="PIRSF000137">
    <property type="entry name" value="Alcohol_oxidase"/>
    <property type="match status" value="1"/>
</dbReference>
<gene>
    <name evidence="8" type="ORF">AAF712_005571</name>
</gene>
<evidence type="ECO:0000313" key="9">
    <source>
        <dbReference type="Proteomes" id="UP001437256"/>
    </source>
</evidence>
<keyword evidence="4" id="KW-0274">FAD</keyword>
<evidence type="ECO:0000256" key="6">
    <source>
        <dbReference type="SAM" id="SignalP"/>
    </source>
</evidence>
<reference evidence="8 9" key="1">
    <citation type="submission" date="2024-05" db="EMBL/GenBank/DDBJ databases">
        <title>A draft genome resource for the thread blight pathogen Marasmius tenuissimus strain MS-2.</title>
        <authorList>
            <person name="Yulfo-Soto G.E."/>
            <person name="Baruah I.K."/>
            <person name="Amoako-Attah I."/>
            <person name="Bukari Y."/>
            <person name="Meinhardt L.W."/>
            <person name="Bailey B.A."/>
            <person name="Cohen S.P."/>
        </authorList>
    </citation>
    <scope>NUCLEOTIDE SEQUENCE [LARGE SCALE GENOMIC DNA]</scope>
    <source>
        <strain evidence="8 9">MS-2</strain>
    </source>
</reference>
<dbReference type="InterPro" id="IPR012132">
    <property type="entry name" value="GMC_OxRdtase"/>
</dbReference>
<organism evidence="8 9">
    <name type="scientific">Marasmius tenuissimus</name>
    <dbReference type="NCBI Taxonomy" id="585030"/>
    <lineage>
        <taxon>Eukaryota</taxon>
        <taxon>Fungi</taxon>
        <taxon>Dikarya</taxon>
        <taxon>Basidiomycota</taxon>
        <taxon>Agaricomycotina</taxon>
        <taxon>Agaricomycetes</taxon>
        <taxon>Agaricomycetidae</taxon>
        <taxon>Agaricales</taxon>
        <taxon>Marasmiineae</taxon>
        <taxon>Marasmiaceae</taxon>
        <taxon>Marasmius</taxon>
    </lineage>
</organism>
<evidence type="ECO:0000259" key="7">
    <source>
        <dbReference type="PROSITE" id="PS00624"/>
    </source>
</evidence>
<comment type="caution">
    <text evidence="8">The sequence shown here is derived from an EMBL/GenBank/DDBJ whole genome shotgun (WGS) entry which is preliminary data.</text>
</comment>
<dbReference type="Pfam" id="PF05199">
    <property type="entry name" value="GMC_oxred_C"/>
    <property type="match status" value="1"/>
</dbReference>
<dbReference type="InterPro" id="IPR007867">
    <property type="entry name" value="GMC_OxRtase_C"/>
</dbReference>